<name>A0A8H3PGT5_9LECA</name>
<protein>
    <submittedName>
        <fullName evidence="2">Uncharacterized protein</fullName>
    </submittedName>
</protein>
<feature type="region of interest" description="Disordered" evidence="1">
    <location>
        <begin position="1"/>
        <end position="25"/>
    </location>
</feature>
<accession>A0A8H3PGT5</accession>
<feature type="compositionally biased region" description="Basic and acidic residues" evidence="1">
    <location>
        <begin position="1"/>
        <end position="12"/>
    </location>
</feature>
<comment type="caution">
    <text evidence="2">The sequence shown here is derived from an EMBL/GenBank/DDBJ whole genome shotgun (WGS) entry which is preliminary data.</text>
</comment>
<sequence length="137" mass="16376">MSRFPHPDPIMHEHHRLQQQQQAPSKTLPFTLLLPASRPRFEPTENHPRCDRENAAAARYRDEVTAYHAQRAKRVEVREKLSELVERAGARKGRVLRWQAGEERRRAKEREKAAEEEYRQRWGVDYFSFDPRWDCEG</sequence>
<reference evidence="2" key="1">
    <citation type="submission" date="2021-03" db="EMBL/GenBank/DDBJ databases">
        <authorList>
            <person name="Tagirdzhanova G."/>
        </authorList>
    </citation>
    <scope>NUCLEOTIDE SEQUENCE</scope>
</reference>
<proteinExistence type="predicted"/>
<dbReference type="AlphaFoldDB" id="A0A8H3PGT5"/>
<dbReference type="Proteomes" id="UP000664521">
    <property type="component" value="Unassembled WGS sequence"/>
</dbReference>
<gene>
    <name evidence="2" type="ORF">HETSPECPRED_002121</name>
</gene>
<organism evidence="2 3">
    <name type="scientific">Heterodermia speciosa</name>
    <dbReference type="NCBI Taxonomy" id="116794"/>
    <lineage>
        <taxon>Eukaryota</taxon>
        <taxon>Fungi</taxon>
        <taxon>Dikarya</taxon>
        <taxon>Ascomycota</taxon>
        <taxon>Pezizomycotina</taxon>
        <taxon>Lecanoromycetes</taxon>
        <taxon>OSLEUM clade</taxon>
        <taxon>Lecanoromycetidae</taxon>
        <taxon>Caliciales</taxon>
        <taxon>Physciaceae</taxon>
        <taxon>Heterodermia</taxon>
    </lineage>
</organism>
<evidence type="ECO:0000313" key="2">
    <source>
        <dbReference type="EMBL" id="CAF9939979.1"/>
    </source>
</evidence>
<keyword evidence="3" id="KW-1185">Reference proteome</keyword>
<dbReference type="EMBL" id="CAJPDS010000142">
    <property type="protein sequence ID" value="CAF9939979.1"/>
    <property type="molecule type" value="Genomic_DNA"/>
</dbReference>
<evidence type="ECO:0000256" key="1">
    <source>
        <dbReference type="SAM" id="MobiDB-lite"/>
    </source>
</evidence>
<evidence type="ECO:0000313" key="3">
    <source>
        <dbReference type="Proteomes" id="UP000664521"/>
    </source>
</evidence>